<accession>A0AAW2HU26</accession>
<reference evidence="2" key="1">
    <citation type="journal article" date="2024" name="Gigascience">
        <title>Chromosome-level genome of the poultry shaft louse Menopon gallinae provides insight into the host-switching and adaptive evolution of parasitic lice.</title>
        <authorList>
            <person name="Xu Y."/>
            <person name="Ma L."/>
            <person name="Liu S."/>
            <person name="Liang Y."/>
            <person name="Liu Q."/>
            <person name="He Z."/>
            <person name="Tian L."/>
            <person name="Duan Y."/>
            <person name="Cai W."/>
            <person name="Li H."/>
            <person name="Song F."/>
        </authorList>
    </citation>
    <scope>NUCLEOTIDE SEQUENCE</scope>
    <source>
        <strain evidence="2">Cailab_2023a</strain>
    </source>
</reference>
<dbReference type="EMBL" id="JARGDH010000003">
    <property type="protein sequence ID" value="KAL0272996.1"/>
    <property type="molecule type" value="Genomic_DNA"/>
</dbReference>
<gene>
    <name evidence="2" type="ORF">PYX00_005778</name>
</gene>
<comment type="caution">
    <text evidence="2">The sequence shown here is derived from an EMBL/GenBank/DDBJ whole genome shotgun (WGS) entry which is preliminary data.</text>
</comment>
<evidence type="ECO:0000313" key="2">
    <source>
        <dbReference type="EMBL" id="KAL0272996.1"/>
    </source>
</evidence>
<name>A0AAW2HU26_9NEOP</name>
<sequence>MHLRFRGEAPDSGLLTHITGRLSEPFPVEKEADRLSWVTESSIGGHCPDHLCGNRVSIRKQSKDAARERRREIYKERERND</sequence>
<dbReference type="AlphaFoldDB" id="A0AAW2HU26"/>
<organism evidence="2">
    <name type="scientific">Menopon gallinae</name>
    <name type="common">poultry shaft louse</name>
    <dbReference type="NCBI Taxonomy" id="328185"/>
    <lineage>
        <taxon>Eukaryota</taxon>
        <taxon>Metazoa</taxon>
        <taxon>Ecdysozoa</taxon>
        <taxon>Arthropoda</taxon>
        <taxon>Hexapoda</taxon>
        <taxon>Insecta</taxon>
        <taxon>Pterygota</taxon>
        <taxon>Neoptera</taxon>
        <taxon>Paraneoptera</taxon>
        <taxon>Psocodea</taxon>
        <taxon>Troctomorpha</taxon>
        <taxon>Phthiraptera</taxon>
        <taxon>Amblycera</taxon>
        <taxon>Menoponidae</taxon>
        <taxon>Menopon</taxon>
    </lineage>
</organism>
<proteinExistence type="predicted"/>
<evidence type="ECO:0000256" key="1">
    <source>
        <dbReference type="SAM" id="MobiDB-lite"/>
    </source>
</evidence>
<feature type="compositionally biased region" description="Basic and acidic residues" evidence="1">
    <location>
        <begin position="61"/>
        <end position="81"/>
    </location>
</feature>
<protein>
    <submittedName>
        <fullName evidence="2">Uncharacterized protein</fullName>
    </submittedName>
</protein>
<feature type="region of interest" description="Disordered" evidence="1">
    <location>
        <begin position="60"/>
        <end position="81"/>
    </location>
</feature>